<dbReference type="GO" id="GO:0005524">
    <property type="term" value="F:ATP binding"/>
    <property type="evidence" value="ECO:0007669"/>
    <property type="project" value="UniProtKB-KW"/>
</dbReference>
<keyword evidence="5" id="KW-0597">Phosphoprotein</keyword>
<dbReference type="PROSITE" id="PS50011">
    <property type="entry name" value="PROTEIN_KINASE_DOM"/>
    <property type="match status" value="1"/>
</dbReference>
<evidence type="ECO:0000256" key="1">
    <source>
        <dbReference type="ARBA" id="ARBA00022679"/>
    </source>
</evidence>
<evidence type="ECO:0000259" key="8">
    <source>
        <dbReference type="PROSITE" id="PS50110"/>
    </source>
</evidence>
<dbReference type="AlphaFoldDB" id="A0A5S9INQ8"/>
<dbReference type="InterPro" id="IPR011009">
    <property type="entry name" value="Kinase-like_dom_sf"/>
</dbReference>
<dbReference type="PANTHER" id="PTHR43289:SF34">
    <property type="entry name" value="SERINE_THREONINE-PROTEIN KINASE YBDM-RELATED"/>
    <property type="match status" value="1"/>
</dbReference>
<feature type="modified residue" description="4-aspartylphosphate" evidence="5">
    <location>
        <position position="300"/>
    </location>
</feature>
<evidence type="ECO:0000256" key="4">
    <source>
        <dbReference type="ARBA" id="ARBA00022840"/>
    </source>
</evidence>
<dbReference type="SMART" id="SM00448">
    <property type="entry name" value="REC"/>
    <property type="match status" value="1"/>
</dbReference>
<dbReference type="InterPro" id="IPR000719">
    <property type="entry name" value="Prot_kinase_dom"/>
</dbReference>
<sequence>MTNNFNKQLLKLSHSFLRQLPTAIAEIEFIWRDICDKDWSQEQWYEVQKQFIGIKQNCNVFNYQELNDSLKELIYIFKKINSQKKCMPLQKTQVHVYIGEIKRKILSKIESLEEVEIENHHLQDHGEDYTTVFIYQNTPEVTNLDIEKNLNCKVFNCEKDLLESLELYIPRCVVFNILDAKEDFPIAEKIAQNKIIKNCTIPTLFIIESSHFALQLKIAKIGSVALTKPLDSEKLQQAIEELCPEKKAIPRILVVDSDTACATFYSLLLKTFGLKTEAATDHQQAITSVISFKPDIILMDLHFGDNDAIFIAREIREIRQHKNTPIIFISSETQTDKQFQAMQYGDDFITKPVSADILVKLIRVWLQFKDSKVQHSSVRLNRQKFISQVNSKEQEVKKAQSTLVDLEIKIKQLEKEIGDIKQLPETSDIPRNTIIPGTKGNSYTIEEVMGRGGMSVTYIARENDSKKRVVVKVLSPEYTANIKDSMRFLQEAETIINLNHPNLIKGYDYFQSRKICYIVMEYLPGTSVMEMIELSGQISPKVCLSIARSIAEALKYMESKGVVHRDIKPEHIIITEDNVTKLIDFGILKTTQRPCSLTTVGVVLGTPYYMSPEQIYQSNIDIRSDIYCLGATMYHMLTGEVPFTGNTPIDVMQQRLFATPDPRKKNILIPQQVSQLVQKMMSKELKYRHNTVDELIQHIDEVLENFASPSIVNRKTKRIFPQNLDGNN</sequence>
<evidence type="ECO:0000256" key="5">
    <source>
        <dbReference type="PROSITE-ProRule" id="PRU00169"/>
    </source>
</evidence>
<dbReference type="EMBL" id="AP019860">
    <property type="protein sequence ID" value="BBM85283.1"/>
    <property type="molecule type" value="Genomic_DNA"/>
</dbReference>
<feature type="domain" description="Response regulatory" evidence="8">
    <location>
        <begin position="251"/>
        <end position="366"/>
    </location>
</feature>
<evidence type="ECO:0000259" key="7">
    <source>
        <dbReference type="PROSITE" id="PS50011"/>
    </source>
</evidence>
<dbReference type="SUPFAM" id="SSF52172">
    <property type="entry name" value="CheY-like"/>
    <property type="match status" value="1"/>
</dbReference>
<dbReference type="Gene3D" id="1.10.510.10">
    <property type="entry name" value="Transferase(Phosphotransferase) domain 1"/>
    <property type="match status" value="1"/>
</dbReference>
<dbReference type="GO" id="GO:0004674">
    <property type="term" value="F:protein serine/threonine kinase activity"/>
    <property type="evidence" value="ECO:0007669"/>
    <property type="project" value="TreeGrafter"/>
</dbReference>
<gene>
    <name evidence="9" type="ORF">UABAM_03647</name>
</gene>
<organism evidence="9 10">
    <name type="scientific">Uabimicrobium amorphum</name>
    <dbReference type="NCBI Taxonomy" id="2596890"/>
    <lineage>
        <taxon>Bacteria</taxon>
        <taxon>Pseudomonadati</taxon>
        <taxon>Planctomycetota</taxon>
        <taxon>Candidatus Uabimicrobiia</taxon>
        <taxon>Candidatus Uabimicrobiales</taxon>
        <taxon>Candidatus Uabimicrobiaceae</taxon>
        <taxon>Candidatus Uabimicrobium</taxon>
    </lineage>
</organism>
<dbReference type="SUPFAM" id="SSF56112">
    <property type="entry name" value="Protein kinase-like (PK-like)"/>
    <property type="match status" value="1"/>
</dbReference>
<dbReference type="InterPro" id="IPR001789">
    <property type="entry name" value="Sig_transdc_resp-reg_receiver"/>
</dbReference>
<evidence type="ECO:0000256" key="6">
    <source>
        <dbReference type="SAM" id="Coils"/>
    </source>
</evidence>
<dbReference type="RefSeq" id="WP_151969393.1">
    <property type="nucleotide sequence ID" value="NZ_AP019860.1"/>
</dbReference>
<accession>A0A5S9INQ8</accession>
<reference evidence="9 10" key="1">
    <citation type="submission" date="2019-08" db="EMBL/GenBank/DDBJ databases">
        <title>Complete genome sequence of Candidatus Uab amorphum.</title>
        <authorList>
            <person name="Shiratori T."/>
            <person name="Suzuki S."/>
            <person name="Kakizawa Y."/>
            <person name="Ishida K."/>
        </authorList>
    </citation>
    <scope>NUCLEOTIDE SEQUENCE [LARGE SCALE GENOMIC DNA]</scope>
    <source>
        <strain evidence="9 10">SRT547</strain>
    </source>
</reference>
<evidence type="ECO:0000256" key="3">
    <source>
        <dbReference type="ARBA" id="ARBA00022777"/>
    </source>
</evidence>
<dbReference type="InterPro" id="IPR011006">
    <property type="entry name" value="CheY-like_superfamily"/>
</dbReference>
<dbReference type="Pfam" id="PF00072">
    <property type="entry name" value="Response_reg"/>
    <property type="match status" value="1"/>
</dbReference>
<keyword evidence="6" id="KW-0175">Coiled coil</keyword>
<dbReference type="CDD" id="cd14014">
    <property type="entry name" value="STKc_PknB_like"/>
    <property type="match status" value="1"/>
</dbReference>
<keyword evidence="2" id="KW-0547">Nucleotide-binding</keyword>
<keyword evidence="1" id="KW-0808">Transferase</keyword>
<keyword evidence="10" id="KW-1185">Reference proteome</keyword>
<dbReference type="OrthoDB" id="280689at2"/>
<proteinExistence type="predicted"/>
<feature type="coiled-coil region" evidence="6">
    <location>
        <begin position="382"/>
        <end position="423"/>
    </location>
</feature>
<dbReference type="KEGG" id="uam:UABAM_03647"/>
<dbReference type="Proteomes" id="UP000326354">
    <property type="component" value="Chromosome"/>
</dbReference>
<dbReference type="PANTHER" id="PTHR43289">
    <property type="entry name" value="MITOGEN-ACTIVATED PROTEIN KINASE KINASE KINASE 20-RELATED"/>
    <property type="match status" value="1"/>
</dbReference>
<dbReference type="Gene3D" id="3.40.50.2300">
    <property type="match status" value="1"/>
</dbReference>
<dbReference type="CDD" id="cd00156">
    <property type="entry name" value="REC"/>
    <property type="match status" value="1"/>
</dbReference>
<keyword evidence="3 9" id="KW-0418">Kinase</keyword>
<protein>
    <submittedName>
        <fullName evidence="9">Protein kinase</fullName>
    </submittedName>
</protein>
<name>A0A5S9INQ8_UABAM</name>
<dbReference type="Pfam" id="PF00069">
    <property type="entry name" value="Pkinase"/>
    <property type="match status" value="1"/>
</dbReference>
<dbReference type="GO" id="GO:0000160">
    <property type="term" value="P:phosphorelay signal transduction system"/>
    <property type="evidence" value="ECO:0007669"/>
    <property type="project" value="InterPro"/>
</dbReference>
<evidence type="ECO:0000313" key="9">
    <source>
        <dbReference type="EMBL" id="BBM85283.1"/>
    </source>
</evidence>
<dbReference type="PROSITE" id="PS50110">
    <property type="entry name" value="RESPONSE_REGULATORY"/>
    <property type="match status" value="1"/>
</dbReference>
<evidence type="ECO:0000256" key="2">
    <source>
        <dbReference type="ARBA" id="ARBA00022741"/>
    </source>
</evidence>
<evidence type="ECO:0000313" key="10">
    <source>
        <dbReference type="Proteomes" id="UP000326354"/>
    </source>
</evidence>
<keyword evidence="4" id="KW-0067">ATP-binding</keyword>
<feature type="domain" description="Protein kinase" evidence="7">
    <location>
        <begin position="443"/>
        <end position="703"/>
    </location>
</feature>